<keyword evidence="10" id="KW-1185">Reference proteome</keyword>
<protein>
    <recommendedName>
        <fullName evidence="8">Protection of telomeres protein 1 ssDNA-binding domain-containing protein</fullName>
    </recommendedName>
</protein>
<evidence type="ECO:0000256" key="1">
    <source>
        <dbReference type="ARBA" id="ARBA00004123"/>
    </source>
</evidence>
<proteinExistence type="inferred from homology"/>
<evidence type="ECO:0000256" key="5">
    <source>
        <dbReference type="ARBA" id="ARBA00022895"/>
    </source>
</evidence>
<dbReference type="AlphaFoldDB" id="A0A8H7UZC6"/>
<comment type="subcellular location">
    <subcellularLocation>
        <location evidence="2">Chromosome</location>
        <location evidence="2">Telomere</location>
    </subcellularLocation>
    <subcellularLocation>
        <location evidence="1">Nucleus</location>
    </subcellularLocation>
</comment>
<evidence type="ECO:0000256" key="4">
    <source>
        <dbReference type="ARBA" id="ARBA00022454"/>
    </source>
</evidence>
<dbReference type="GO" id="GO:0000783">
    <property type="term" value="C:nuclear telomere cap complex"/>
    <property type="evidence" value="ECO:0007669"/>
    <property type="project" value="TreeGrafter"/>
</dbReference>
<dbReference type="Gene3D" id="2.40.50.140">
    <property type="entry name" value="Nucleic acid-binding proteins"/>
    <property type="match status" value="3"/>
</dbReference>
<dbReference type="EMBL" id="JAEPRD010000092">
    <property type="protein sequence ID" value="KAG2199732.1"/>
    <property type="molecule type" value="Genomic_DNA"/>
</dbReference>
<keyword evidence="7" id="KW-0539">Nucleus</keyword>
<comment type="caution">
    <text evidence="9">The sequence shown here is derived from an EMBL/GenBank/DDBJ whole genome shotgun (WGS) entry which is preliminary data.</text>
</comment>
<organism evidence="9 10">
    <name type="scientific">Mucor saturninus</name>
    <dbReference type="NCBI Taxonomy" id="64648"/>
    <lineage>
        <taxon>Eukaryota</taxon>
        <taxon>Fungi</taxon>
        <taxon>Fungi incertae sedis</taxon>
        <taxon>Mucoromycota</taxon>
        <taxon>Mucoromycotina</taxon>
        <taxon>Mucoromycetes</taxon>
        <taxon>Mucorales</taxon>
        <taxon>Mucorineae</taxon>
        <taxon>Mucoraceae</taxon>
        <taxon>Mucor</taxon>
    </lineage>
</organism>
<evidence type="ECO:0000256" key="2">
    <source>
        <dbReference type="ARBA" id="ARBA00004574"/>
    </source>
</evidence>
<feature type="domain" description="Protection of telomeres protein 1 ssDNA-binding" evidence="8">
    <location>
        <begin position="177"/>
        <end position="294"/>
    </location>
</feature>
<gene>
    <name evidence="9" type="ORF">INT47_012868</name>
</gene>
<dbReference type="OrthoDB" id="2186770at2759"/>
<dbReference type="GO" id="GO:0016233">
    <property type="term" value="P:telomere capping"/>
    <property type="evidence" value="ECO:0007669"/>
    <property type="project" value="TreeGrafter"/>
</dbReference>
<keyword evidence="5" id="KW-0779">Telomere</keyword>
<evidence type="ECO:0000256" key="6">
    <source>
        <dbReference type="ARBA" id="ARBA00023125"/>
    </source>
</evidence>
<dbReference type="SUPFAM" id="SSF50249">
    <property type="entry name" value="Nucleic acid-binding proteins"/>
    <property type="match status" value="2"/>
</dbReference>
<dbReference type="GO" id="GO:0032210">
    <property type="term" value="P:regulation of telomere maintenance via telomerase"/>
    <property type="evidence" value="ECO:0007669"/>
    <property type="project" value="TreeGrafter"/>
</dbReference>
<dbReference type="GO" id="GO:0010521">
    <property type="term" value="F:telomerase inhibitor activity"/>
    <property type="evidence" value="ECO:0007669"/>
    <property type="project" value="TreeGrafter"/>
</dbReference>
<dbReference type="InterPro" id="IPR028389">
    <property type="entry name" value="POT1"/>
</dbReference>
<evidence type="ECO:0000259" key="8">
    <source>
        <dbReference type="Pfam" id="PF16686"/>
    </source>
</evidence>
<dbReference type="PANTHER" id="PTHR14513">
    <property type="entry name" value="PROTECTION OF TELOMERES 1"/>
    <property type="match status" value="1"/>
</dbReference>
<dbReference type="Pfam" id="PF16686">
    <property type="entry name" value="POT1PC"/>
    <property type="match status" value="1"/>
</dbReference>
<dbReference type="InterPro" id="IPR032042">
    <property type="entry name" value="POT1PC"/>
</dbReference>
<accession>A0A8H7UZC6</accession>
<comment type="similarity">
    <text evidence="3">Belongs to the telombin family.</text>
</comment>
<dbReference type="PANTHER" id="PTHR14513:SF0">
    <property type="entry name" value="PROTECTION OF TELOMERES PROTEIN 1"/>
    <property type="match status" value="1"/>
</dbReference>
<dbReference type="GO" id="GO:0098505">
    <property type="term" value="F:G-rich strand telomeric DNA binding"/>
    <property type="evidence" value="ECO:0007669"/>
    <property type="project" value="TreeGrafter"/>
</dbReference>
<evidence type="ECO:0000256" key="7">
    <source>
        <dbReference type="ARBA" id="ARBA00023242"/>
    </source>
</evidence>
<keyword evidence="6" id="KW-0238">DNA-binding</keyword>
<dbReference type="Proteomes" id="UP000603453">
    <property type="component" value="Unassembled WGS sequence"/>
</dbReference>
<dbReference type="InterPro" id="IPR012340">
    <property type="entry name" value="NA-bd_OB-fold"/>
</dbReference>
<evidence type="ECO:0000256" key="3">
    <source>
        <dbReference type="ARBA" id="ARBA00008442"/>
    </source>
</evidence>
<keyword evidence="4" id="KW-0158">Chromosome</keyword>
<evidence type="ECO:0000313" key="9">
    <source>
        <dbReference type="EMBL" id="KAG2199732.1"/>
    </source>
</evidence>
<evidence type="ECO:0000313" key="10">
    <source>
        <dbReference type="Proteomes" id="UP000603453"/>
    </source>
</evidence>
<reference evidence="9" key="1">
    <citation type="submission" date="2020-12" db="EMBL/GenBank/DDBJ databases">
        <title>Metabolic potential, ecology and presence of endohyphal bacteria is reflected in genomic diversity of Mucoromycotina.</title>
        <authorList>
            <person name="Muszewska A."/>
            <person name="Okrasinska A."/>
            <person name="Steczkiewicz K."/>
            <person name="Drgas O."/>
            <person name="Orlowska M."/>
            <person name="Perlinska-Lenart U."/>
            <person name="Aleksandrzak-Piekarczyk T."/>
            <person name="Szatraj K."/>
            <person name="Zielenkiewicz U."/>
            <person name="Pilsyk S."/>
            <person name="Malc E."/>
            <person name="Mieczkowski P."/>
            <person name="Kruszewska J.S."/>
            <person name="Biernat P."/>
            <person name="Pawlowska J."/>
        </authorList>
    </citation>
    <scope>NUCLEOTIDE SEQUENCE</scope>
    <source>
        <strain evidence="9">WA0000017839</strain>
    </source>
</reference>
<name>A0A8H7UZC6_9FUNG</name>
<sequence length="467" mass="53568">MSGQRYLDLLKENNINNLRQFAEQKHAPRDSVGYGVILSKKDIRTSNNPQKDHMLTCYISDPSLESGTCCINIFSKSLETLEAFKENRIVQMKNFFVKEFNNNPQITLNSYSRYALFTAKETKQIELANISHPAVPNDKAIIKALDSWNAEASGSEAMMQVPTKRRLLETSQLYDDPSKYFDFVGQIVDIKNFDAFTLLVLTDFTENPYPPTLTVDQKVLDPKYLINCAVWDYHRSVCADLDIKDFVFLRNCVKKLTDTLEFNIHGSNNQSKPQVVHISPDDDLLKNVLARRKLIKASSKKRTRDQLEAYSLRTEFITKKRGGLKSLKYIKSRRDNGVCEVKASICKYSPQDVRDWIQGYCFKCNVRTPVDSFCPKCDNPTSISYDVKLTLKDEENEELEVYCKDRPLRQVPAHEAHRSEAQFDKLKRIAHLATDTANVFFDFCVGTVDGYSCIVNTRFILDENDSA</sequence>